<proteinExistence type="predicted"/>
<dbReference type="AlphaFoldDB" id="A0AAD7W233"/>
<dbReference type="EMBL" id="JAINUG010000403">
    <property type="protein sequence ID" value="KAJ8372409.1"/>
    <property type="molecule type" value="Genomic_DNA"/>
</dbReference>
<accession>A0AAD7W233</accession>
<gene>
    <name evidence="1" type="ORF">AAFF_G00289840</name>
</gene>
<dbReference type="InterPro" id="IPR043128">
    <property type="entry name" value="Rev_trsase/Diguanyl_cyclase"/>
</dbReference>
<evidence type="ECO:0000313" key="1">
    <source>
        <dbReference type="EMBL" id="KAJ8372409.1"/>
    </source>
</evidence>
<comment type="caution">
    <text evidence="1">The sequence shown here is derived from an EMBL/GenBank/DDBJ whole genome shotgun (WGS) entry which is preliminary data.</text>
</comment>
<evidence type="ECO:0000313" key="2">
    <source>
        <dbReference type="Proteomes" id="UP001221898"/>
    </source>
</evidence>
<protein>
    <submittedName>
        <fullName evidence="1">Uncharacterized protein</fullName>
    </submittedName>
</protein>
<dbReference type="Gene3D" id="3.30.70.270">
    <property type="match status" value="1"/>
</dbReference>
<name>A0AAD7W233_9TELE</name>
<keyword evidence="2" id="KW-1185">Reference proteome</keyword>
<organism evidence="1 2">
    <name type="scientific">Aldrovandia affinis</name>
    <dbReference type="NCBI Taxonomy" id="143900"/>
    <lineage>
        <taxon>Eukaryota</taxon>
        <taxon>Metazoa</taxon>
        <taxon>Chordata</taxon>
        <taxon>Craniata</taxon>
        <taxon>Vertebrata</taxon>
        <taxon>Euteleostomi</taxon>
        <taxon>Actinopterygii</taxon>
        <taxon>Neopterygii</taxon>
        <taxon>Teleostei</taxon>
        <taxon>Notacanthiformes</taxon>
        <taxon>Halosauridae</taxon>
        <taxon>Aldrovandia</taxon>
    </lineage>
</organism>
<reference evidence="1" key="1">
    <citation type="journal article" date="2023" name="Science">
        <title>Genome structures resolve the early diversification of teleost fishes.</title>
        <authorList>
            <person name="Parey E."/>
            <person name="Louis A."/>
            <person name="Montfort J."/>
            <person name="Bouchez O."/>
            <person name="Roques C."/>
            <person name="Iampietro C."/>
            <person name="Lluch J."/>
            <person name="Castinel A."/>
            <person name="Donnadieu C."/>
            <person name="Desvignes T."/>
            <person name="Floi Bucao C."/>
            <person name="Jouanno E."/>
            <person name="Wen M."/>
            <person name="Mejri S."/>
            <person name="Dirks R."/>
            <person name="Jansen H."/>
            <person name="Henkel C."/>
            <person name="Chen W.J."/>
            <person name="Zahm M."/>
            <person name="Cabau C."/>
            <person name="Klopp C."/>
            <person name="Thompson A.W."/>
            <person name="Robinson-Rechavi M."/>
            <person name="Braasch I."/>
            <person name="Lecointre G."/>
            <person name="Bobe J."/>
            <person name="Postlethwait J.H."/>
            <person name="Berthelot C."/>
            <person name="Roest Crollius H."/>
            <person name="Guiguen Y."/>
        </authorList>
    </citation>
    <scope>NUCLEOTIDE SEQUENCE</scope>
    <source>
        <strain evidence="1">NC1722</strain>
    </source>
</reference>
<sequence length="97" mass="10945">MWSDTWETHLELLSYVFDRLQAAGAKISLDTGQWCKQAVNYHFQALLSCMTVQPHCSPSLTPNNLNRPLGLAPAFAEADCFALLYTGCRHWIGMEKL</sequence>
<dbReference type="Proteomes" id="UP001221898">
    <property type="component" value="Unassembled WGS sequence"/>
</dbReference>